<evidence type="ECO:0000313" key="2">
    <source>
        <dbReference type="EMBL" id="CAG8833703.1"/>
    </source>
</evidence>
<feature type="compositionally biased region" description="Polar residues" evidence="1">
    <location>
        <begin position="1"/>
        <end position="23"/>
    </location>
</feature>
<feature type="compositionally biased region" description="Low complexity" evidence="1">
    <location>
        <begin position="30"/>
        <end position="45"/>
    </location>
</feature>
<sequence>KTNIGSSTQRKTGVEKQTYSTFSGKKRSQPESQSSSKKCSKPNKSINLDFKLKHIEKENISQTDLLQKI</sequence>
<keyword evidence="3" id="KW-1185">Reference proteome</keyword>
<protein>
    <submittedName>
        <fullName evidence="2">3972_t:CDS:1</fullName>
    </submittedName>
</protein>
<gene>
    <name evidence="2" type="ORF">GMARGA_LOCUS31682</name>
</gene>
<feature type="region of interest" description="Disordered" evidence="1">
    <location>
        <begin position="1"/>
        <end position="45"/>
    </location>
</feature>
<name>A0ABN7WKA7_GIGMA</name>
<proteinExistence type="predicted"/>
<comment type="caution">
    <text evidence="2">The sequence shown here is derived from an EMBL/GenBank/DDBJ whole genome shotgun (WGS) entry which is preliminary data.</text>
</comment>
<evidence type="ECO:0000313" key="3">
    <source>
        <dbReference type="Proteomes" id="UP000789901"/>
    </source>
</evidence>
<feature type="non-terminal residue" evidence="2">
    <location>
        <position position="1"/>
    </location>
</feature>
<reference evidence="2 3" key="1">
    <citation type="submission" date="2021-06" db="EMBL/GenBank/DDBJ databases">
        <authorList>
            <person name="Kallberg Y."/>
            <person name="Tangrot J."/>
            <person name="Rosling A."/>
        </authorList>
    </citation>
    <scope>NUCLEOTIDE SEQUENCE [LARGE SCALE GENOMIC DNA]</scope>
    <source>
        <strain evidence="2 3">120-4 pot B 10/14</strain>
    </source>
</reference>
<dbReference type="Proteomes" id="UP000789901">
    <property type="component" value="Unassembled WGS sequence"/>
</dbReference>
<organism evidence="2 3">
    <name type="scientific">Gigaspora margarita</name>
    <dbReference type="NCBI Taxonomy" id="4874"/>
    <lineage>
        <taxon>Eukaryota</taxon>
        <taxon>Fungi</taxon>
        <taxon>Fungi incertae sedis</taxon>
        <taxon>Mucoromycota</taxon>
        <taxon>Glomeromycotina</taxon>
        <taxon>Glomeromycetes</taxon>
        <taxon>Diversisporales</taxon>
        <taxon>Gigasporaceae</taxon>
        <taxon>Gigaspora</taxon>
    </lineage>
</organism>
<evidence type="ECO:0000256" key="1">
    <source>
        <dbReference type="SAM" id="MobiDB-lite"/>
    </source>
</evidence>
<accession>A0ABN7WKA7</accession>
<dbReference type="EMBL" id="CAJVQB010047920">
    <property type="protein sequence ID" value="CAG8833703.1"/>
    <property type="molecule type" value="Genomic_DNA"/>
</dbReference>